<feature type="domain" description="Sulfatase N-terminal" evidence="6">
    <location>
        <begin position="9"/>
        <end position="352"/>
    </location>
</feature>
<dbReference type="InterPro" id="IPR000917">
    <property type="entry name" value="Sulfatase_N"/>
</dbReference>
<accession>A0A835Y582</accession>
<sequence length="624" mass="69359">MITDDQDDILNSTHPYYMPYLNTHLGQGGTRLSNFLVSTGLCCPARTSLFTGRLAHCHNITANHNNGRNGSLLGGFRKFFNSELDREWLPTRLRAANYDTYLVGKFLNGYSEDTGIIPRDIRRRGYVPRGVKYADLISAHVFSMTNHCWSVNGKPGVCPPPDGGKYQVDLIRDKAVDLISNNLTSDQPFFLYLATAAPHREEGRAGPLRPPDRYKTLYEGEGIVSPRGPNYGVPDYDNPASFWKAPDDVFDAEMDWSYLGRQQALRAVDDMVDGVVEALRAKGLLDTTYVLYTSDNGYHLGAHRMRHGKNTAVEEDTRIPLYVRGPGIPQGAVLPYQGNMIDIAPTLLTLAGLPIPDDMDGLPLPLTPVLEERHGALLRAANPQPRPLPDDSAAWLRRDTNILEAWNGEEGNDEFDLSMHFKALRVCTDSRLLPPSNTTGLGSQPGWAARFVLAPGTYCYKYTAWCGMGALRELYDLSTDPYEMENRYFDAPSRILDRLDAVLSTLAHCSGSSCRSPYALLHPQGGVHNFSGTLDPAYDEFYRNLPKLRIRTCMGIYQISNEPAWTLYQQAGAAFSPWPPGVFRPAAPSRPPPRPQRARAPARPPGTAAPPRPPEEPIWEEGED</sequence>
<dbReference type="SUPFAM" id="SSF53649">
    <property type="entry name" value="Alkaline phosphatase-like"/>
    <property type="match status" value="1"/>
</dbReference>
<reference evidence="7" key="1">
    <citation type="journal article" date="2020" name="bioRxiv">
        <title>Comparative genomics of Chlamydomonas.</title>
        <authorList>
            <person name="Craig R.J."/>
            <person name="Hasan A.R."/>
            <person name="Ness R.W."/>
            <person name="Keightley P.D."/>
        </authorList>
    </citation>
    <scope>NUCLEOTIDE SEQUENCE</scope>
    <source>
        <strain evidence="7">CCAP 11/70</strain>
    </source>
</reference>
<name>A0A835Y582_9CHLO</name>
<dbReference type="GO" id="GO:0008449">
    <property type="term" value="F:N-acetylglucosamine-6-sulfatase activity"/>
    <property type="evidence" value="ECO:0007669"/>
    <property type="project" value="TreeGrafter"/>
</dbReference>
<evidence type="ECO:0000313" key="7">
    <source>
        <dbReference type="EMBL" id="KAG2496607.1"/>
    </source>
</evidence>
<evidence type="ECO:0000256" key="1">
    <source>
        <dbReference type="ARBA" id="ARBA00008779"/>
    </source>
</evidence>
<dbReference type="Gene3D" id="3.40.720.10">
    <property type="entry name" value="Alkaline Phosphatase, subunit A"/>
    <property type="match status" value="1"/>
</dbReference>
<dbReference type="PROSITE" id="PS00523">
    <property type="entry name" value="SULFATASE_1"/>
    <property type="match status" value="1"/>
</dbReference>
<keyword evidence="3" id="KW-0378">Hydrolase</keyword>
<gene>
    <name evidence="7" type="ORF">HYH03_005428</name>
</gene>
<feature type="compositionally biased region" description="Pro residues" evidence="5">
    <location>
        <begin position="602"/>
        <end position="612"/>
    </location>
</feature>
<keyword evidence="8" id="KW-1185">Reference proteome</keyword>
<dbReference type="InterPro" id="IPR017850">
    <property type="entry name" value="Alkaline_phosphatase_core_sf"/>
</dbReference>
<protein>
    <recommendedName>
        <fullName evidence="6">Sulfatase N-terminal domain-containing protein</fullName>
    </recommendedName>
</protein>
<dbReference type="InterPro" id="IPR024607">
    <property type="entry name" value="Sulfatase_CS"/>
</dbReference>
<dbReference type="AlphaFoldDB" id="A0A835Y582"/>
<dbReference type="PANTHER" id="PTHR43108:SF8">
    <property type="entry name" value="SD21168P"/>
    <property type="match status" value="1"/>
</dbReference>
<evidence type="ECO:0000259" key="6">
    <source>
        <dbReference type="Pfam" id="PF00884"/>
    </source>
</evidence>
<comment type="similarity">
    <text evidence="1">Belongs to the sulfatase family.</text>
</comment>
<evidence type="ECO:0000256" key="3">
    <source>
        <dbReference type="ARBA" id="ARBA00022801"/>
    </source>
</evidence>
<dbReference type="Pfam" id="PF00884">
    <property type="entry name" value="Sulfatase"/>
    <property type="match status" value="1"/>
</dbReference>
<dbReference type="Proteomes" id="UP000612055">
    <property type="component" value="Unassembled WGS sequence"/>
</dbReference>
<organism evidence="7 8">
    <name type="scientific">Edaphochlamys debaryana</name>
    <dbReference type="NCBI Taxonomy" id="47281"/>
    <lineage>
        <taxon>Eukaryota</taxon>
        <taxon>Viridiplantae</taxon>
        <taxon>Chlorophyta</taxon>
        <taxon>core chlorophytes</taxon>
        <taxon>Chlorophyceae</taxon>
        <taxon>CS clade</taxon>
        <taxon>Chlamydomonadales</taxon>
        <taxon>Chlamydomonadales incertae sedis</taxon>
        <taxon>Edaphochlamys</taxon>
    </lineage>
</organism>
<comment type="caution">
    <text evidence="7">The sequence shown here is derived from an EMBL/GenBank/DDBJ whole genome shotgun (WGS) entry which is preliminary data.</text>
</comment>
<dbReference type="CDD" id="cd16147">
    <property type="entry name" value="G6S"/>
    <property type="match status" value="1"/>
</dbReference>
<dbReference type="OrthoDB" id="1740450at2759"/>
<evidence type="ECO:0000256" key="5">
    <source>
        <dbReference type="SAM" id="MobiDB-lite"/>
    </source>
</evidence>
<proteinExistence type="inferred from homology"/>
<dbReference type="GO" id="GO:0005539">
    <property type="term" value="F:glycosaminoglycan binding"/>
    <property type="evidence" value="ECO:0007669"/>
    <property type="project" value="TreeGrafter"/>
</dbReference>
<keyword evidence="2" id="KW-0732">Signal</keyword>
<feature type="region of interest" description="Disordered" evidence="5">
    <location>
        <begin position="579"/>
        <end position="624"/>
    </location>
</feature>
<evidence type="ECO:0000256" key="4">
    <source>
        <dbReference type="ARBA" id="ARBA00023180"/>
    </source>
</evidence>
<feature type="compositionally biased region" description="Pro residues" evidence="5">
    <location>
        <begin position="579"/>
        <end position="595"/>
    </location>
</feature>
<keyword evidence="4" id="KW-0325">Glycoprotein</keyword>
<evidence type="ECO:0000313" key="8">
    <source>
        <dbReference type="Proteomes" id="UP000612055"/>
    </source>
</evidence>
<evidence type="ECO:0000256" key="2">
    <source>
        <dbReference type="ARBA" id="ARBA00022729"/>
    </source>
</evidence>
<dbReference type="EMBL" id="JAEHOE010000018">
    <property type="protein sequence ID" value="KAG2496607.1"/>
    <property type="molecule type" value="Genomic_DNA"/>
</dbReference>
<dbReference type="PANTHER" id="PTHR43108">
    <property type="entry name" value="N-ACETYLGLUCOSAMINE-6-SULFATASE FAMILY MEMBER"/>
    <property type="match status" value="1"/>
</dbReference>